<dbReference type="InterPro" id="IPR014001">
    <property type="entry name" value="Helicase_ATP-bd"/>
</dbReference>
<dbReference type="SUPFAM" id="SSF56024">
    <property type="entry name" value="Phospholipase D/nuclease"/>
    <property type="match status" value="1"/>
</dbReference>
<dbReference type="InterPro" id="IPR001650">
    <property type="entry name" value="Helicase_C-like"/>
</dbReference>
<dbReference type="SUPFAM" id="SSF52540">
    <property type="entry name" value="P-loop containing nucleoside triphosphate hydrolases"/>
    <property type="match status" value="1"/>
</dbReference>
<dbReference type="Pfam" id="PF04851">
    <property type="entry name" value="ResIII"/>
    <property type="match status" value="1"/>
</dbReference>
<evidence type="ECO:0000259" key="3">
    <source>
        <dbReference type="PROSITE" id="PS51194"/>
    </source>
</evidence>
<dbReference type="EMBL" id="JAPQES010000001">
    <property type="protein sequence ID" value="MCY6369409.1"/>
    <property type="molecule type" value="Genomic_DNA"/>
</dbReference>
<dbReference type="CDD" id="cd09203">
    <property type="entry name" value="PLDc_N_DEXD_b1"/>
    <property type="match status" value="1"/>
</dbReference>
<dbReference type="InterPro" id="IPR006935">
    <property type="entry name" value="Helicase/UvrB_N"/>
</dbReference>
<feature type="domain" description="Helicase C-terminal" evidence="3">
    <location>
        <begin position="549"/>
        <end position="698"/>
    </location>
</feature>
<dbReference type="PROSITE" id="PS51194">
    <property type="entry name" value="HELICASE_CTER"/>
    <property type="match status" value="1"/>
</dbReference>
<organism evidence="4 5">
    <name type="scientific">Clostridium ganghwense</name>
    <dbReference type="NCBI Taxonomy" id="312089"/>
    <lineage>
        <taxon>Bacteria</taxon>
        <taxon>Bacillati</taxon>
        <taxon>Bacillota</taxon>
        <taxon>Clostridia</taxon>
        <taxon>Eubacteriales</taxon>
        <taxon>Clostridiaceae</taxon>
        <taxon>Clostridium</taxon>
    </lineage>
</organism>
<dbReference type="CDD" id="cd18799">
    <property type="entry name" value="SF2_C_EcoAI-like"/>
    <property type="match status" value="1"/>
</dbReference>
<dbReference type="Gene3D" id="3.40.50.300">
    <property type="entry name" value="P-loop containing nucleotide triphosphate hydrolases"/>
    <property type="match status" value="2"/>
</dbReference>
<dbReference type="RefSeq" id="WP_268047758.1">
    <property type="nucleotide sequence ID" value="NZ_JAPQES010000001.1"/>
</dbReference>
<dbReference type="InterPro" id="IPR027417">
    <property type="entry name" value="P-loop_NTPase"/>
</dbReference>
<evidence type="ECO:0000259" key="2">
    <source>
        <dbReference type="PROSITE" id="PS51192"/>
    </source>
</evidence>
<dbReference type="SMART" id="SM00490">
    <property type="entry name" value="HELICc"/>
    <property type="match status" value="1"/>
</dbReference>
<reference evidence="4" key="1">
    <citation type="submission" date="2022-12" db="EMBL/GenBank/DDBJ databases">
        <authorList>
            <person name="Wang J."/>
        </authorList>
    </citation>
    <scope>NUCLEOTIDE SEQUENCE</scope>
    <source>
        <strain evidence="4">HY-42-06</strain>
    </source>
</reference>
<keyword evidence="5" id="KW-1185">Reference proteome</keyword>
<dbReference type="PROSITE" id="PS51192">
    <property type="entry name" value="HELICASE_ATP_BIND_1"/>
    <property type="match status" value="1"/>
</dbReference>
<dbReference type="Pfam" id="PF13091">
    <property type="entry name" value="PLDc_2"/>
    <property type="match status" value="1"/>
</dbReference>
<dbReference type="Proteomes" id="UP001079657">
    <property type="component" value="Unassembled WGS sequence"/>
</dbReference>
<feature type="domain" description="Helicase ATP-binding" evidence="2">
    <location>
        <begin position="333"/>
        <end position="490"/>
    </location>
</feature>
<accession>A0ABT4CK37</accession>
<evidence type="ECO:0000259" key="1">
    <source>
        <dbReference type="PROSITE" id="PS50035"/>
    </source>
</evidence>
<dbReference type="InterPro" id="IPR001736">
    <property type="entry name" value="PLipase_D/transphosphatidylase"/>
</dbReference>
<sequence>MTLKNGIYEQIINKLIDDKITASKDTKIINKENIDQAESSKILAAYLEEVTRKALSYVKKSSGNKVLNQVGICNKLIDLLREETGEESLSDYTINEESEILLEVLERMNSNRNVKKDLIIRPTTSLSKSSLFTGSMLEPSLISELKKEILTADRIDMLVSFIKWSGLRLIIEELKQFTRENKLRIITTSYMGATDYKAIEELSKLPNTEIKVSYDTKRTRLHAKAYLFHRETGFSTAYIGSSNLSNAALSSGLEWNVKVTEKDSLDIINKYEGTFDSYWNDGEFKTFYLGNAERLKEALRREKYRDSEDKVTFNFDIQPYSYQKEILEKLKAEREIHNKYKNLVVAATGTGKTVISAFDYKRFCKENPKGKNRLLFVAHREEILKQSLDCFRSILRNQNFGELWVGKHKPNNIEYLFVSIQTFNSKNLYEFTSDDYYDYIIIDEFHHAAAPTYQKLLEYYKPKILLGLTATPERMDCKDVLKYFDGRTAAEIRLSEAINRKLLSPFQYFGVSDNVDLSHLKWSRGGYEVSQLENVYTKNDQRAELIADALKRYVNNIEEVIGVGFCVGVKHAEYMASFFTKIGIPSISLDGSSKDEVRNSAKQRLIKGEIKFIFVVDIYNEGVDIPEINTILFLRPTESVTIFLQQLGRGLRLSEGKECLTVLDFIGQAHKKYNYENKLRALIGKTHNAVAKEVENGFPNMPKGCFLQLEKVAKEYILDNIKNVVNNKRNIIARIKSFTQDTGKELNLINFINYYNMSLNDIYKTKYSFARLCVEARVREDFYNENEKEITKGMQRLQSIDSRRLIEFYLHTMNNIDEFYNKDLSEEETKMLCMLHYIFWQKSPKDMQFESVRESLLTLYENKELFEEIKEVIEYNKEKINFIDKSIDLGFTCPLHLHCKYSRDQILSAVGYYCEDKKPSQREGVLYLKSEKLDIFFVTLKKSEKDYSPSTMYEDYAINEELFHWQSQSTTSENSATGQRYINHKKTGNKVIIFVREYKKEDGLTANYYYLGTASYVRHQGDRPMSMVWKLDHPMPAFLSSKANKLVVG</sequence>
<dbReference type="InterPro" id="IPR052511">
    <property type="entry name" value="ATP-dep_Helicase"/>
</dbReference>
<dbReference type="PANTHER" id="PTHR47962:SF7">
    <property type="entry name" value="MITOCHONDRIAL ATP-DEPENDENT HELICASE IRC3-RELATED"/>
    <property type="match status" value="1"/>
</dbReference>
<protein>
    <submittedName>
        <fullName evidence="4">DUF3427 domain-containing protein</fullName>
    </submittedName>
</protein>
<evidence type="ECO:0000313" key="4">
    <source>
        <dbReference type="EMBL" id="MCY6369409.1"/>
    </source>
</evidence>
<dbReference type="InterPro" id="IPR025202">
    <property type="entry name" value="PLD-like_dom"/>
</dbReference>
<proteinExistence type="predicted"/>
<dbReference type="PROSITE" id="PS50035">
    <property type="entry name" value="PLD"/>
    <property type="match status" value="1"/>
</dbReference>
<dbReference type="CDD" id="cd18032">
    <property type="entry name" value="DEXHc_RE_I_III_res"/>
    <property type="match status" value="1"/>
</dbReference>
<dbReference type="InterPro" id="IPR021835">
    <property type="entry name" value="DUF3427"/>
</dbReference>
<dbReference type="SMART" id="SM00487">
    <property type="entry name" value="DEXDc"/>
    <property type="match status" value="1"/>
</dbReference>
<feature type="domain" description="PLD phosphodiesterase" evidence="1">
    <location>
        <begin position="217"/>
        <end position="248"/>
    </location>
</feature>
<dbReference type="Gene3D" id="3.30.870.10">
    <property type="entry name" value="Endonuclease Chain A"/>
    <property type="match status" value="1"/>
</dbReference>
<dbReference type="PANTHER" id="PTHR47962">
    <property type="entry name" value="ATP-DEPENDENT HELICASE LHR-RELATED-RELATED"/>
    <property type="match status" value="1"/>
</dbReference>
<comment type="caution">
    <text evidence="4">The sequence shown here is derived from an EMBL/GenBank/DDBJ whole genome shotgun (WGS) entry which is preliminary data.</text>
</comment>
<dbReference type="Pfam" id="PF00271">
    <property type="entry name" value="Helicase_C"/>
    <property type="match status" value="1"/>
</dbReference>
<dbReference type="Pfam" id="PF11907">
    <property type="entry name" value="DUF3427"/>
    <property type="match status" value="1"/>
</dbReference>
<name>A0ABT4CK37_9CLOT</name>
<evidence type="ECO:0000313" key="5">
    <source>
        <dbReference type="Proteomes" id="UP001079657"/>
    </source>
</evidence>
<gene>
    <name evidence="4" type="ORF">OXH55_01950</name>
</gene>